<dbReference type="PANTHER" id="PTHR40080">
    <property type="entry name" value="LMO1763 PROTEIN"/>
    <property type="match status" value="1"/>
</dbReference>
<dbReference type="GO" id="GO:0043565">
    <property type="term" value="F:sequence-specific DNA binding"/>
    <property type="evidence" value="ECO:0007669"/>
    <property type="project" value="InterPro"/>
</dbReference>
<reference evidence="1 2" key="1">
    <citation type="journal article" date="2015" name="Nature">
        <title>rRNA introns, odd ribosomes, and small enigmatic genomes across a large radiation of phyla.</title>
        <authorList>
            <person name="Brown C.T."/>
            <person name="Hug L.A."/>
            <person name="Thomas B.C."/>
            <person name="Sharon I."/>
            <person name="Castelle C.J."/>
            <person name="Singh A."/>
            <person name="Wilkins M.J."/>
            <person name="Williams K.H."/>
            <person name="Banfield J.F."/>
        </authorList>
    </citation>
    <scope>NUCLEOTIDE SEQUENCE [LARGE SCALE GENOMIC DNA]</scope>
</reference>
<dbReference type="EMBL" id="LBTW01000022">
    <property type="protein sequence ID" value="KKQ48868.1"/>
    <property type="molecule type" value="Genomic_DNA"/>
</dbReference>
<evidence type="ECO:0008006" key="3">
    <source>
        <dbReference type="Google" id="ProtNLM"/>
    </source>
</evidence>
<accession>A0A0G0I0J7</accession>
<dbReference type="InterPro" id="IPR038116">
    <property type="entry name" value="TrpR-like_sf"/>
</dbReference>
<dbReference type="SUPFAM" id="SSF48295">
    <property type="entry name" value="TrpR-like"/>
    <property type="match status" value="1"/>
</dbReference>
<organism evidence="1 2">
    <name type="scientific">Candidatus Woesebacteria bacterium GW2011_GWD1_38_10</name>
    <dbReference type="NCBI Taxonomy" id="1618592"/>
    <lineage>
        <taxon>Bacteria</taxon>
        <taxon>Candidatus Woeseibacteriota</taxon>
    </lineage>
</organism>
<dbReference type="InterPro" id="IPR010921">
    <property type="entry name" value="Trp_repressor/repl_initiator"/>
</dbReference>
<sequence>MRNNYSKYKWVNSDTNSLFEAILTLESIEEARDFFRDLLTEQEITEFGQRWKVARLLAKDIPYTQIEKETGMSSKTIARIQKWLKDGMGGYLTMIKKLGEKGGL</sequence>
<dbReference type="Gene3D" id="1.10.1270.10">
    <property type="entry name" value="TrpR-like"/>
    <property type="match status" value="1"/>
</dbReference>
<gene>
    <name evidence="1" type="ORF">US67_C0022G0013</name>
</gene>
<dbReference type="GO" id="GO:0003700">
    <property type="term" value="F:DNA-binding transcription factor activity"/>
    <property type="evidence" value="ECO:0007669"/>
    <property type="project" value="InterPro"/>
</dbReference>
<comment type="caution">
    <text evidence="1">The sequence shown here is derived from an EMBL/GenBank/DDBJ whole genome shotgun (WGS) entry which is preliminary data.</text>
</comment>
<proteinExistence type="predicted"/>
<protein>
    <recommendedName>
        <fullName evidence="3">TrpR like protein, YerC/YecD</fullName>
    </recommendedName>
</protein>
<dbReference type="PIRSF" id="PIRSF012508">
    <property type="entry name" value="YerC"/>
    <property type="match status" value="1"/>
</dbReference>
<dbReference type="Pfam" id="PF01371">
    <property type="entry name" value="Trp_repressor"/>
    <property type="match status" value="1"/>
</dbReference>
<evidence type="ECO:0000313" key="2">
    <source>
        <dbReference type="Proteomes" id="UP000034366"/>
    </source>
</evidence>
<dbReference type="InterPro" id="IPR013368">
    <property type="entry name" value="YecD_YerC"/>
</dbReference>
<dbReference type="Proteomes" id="UP000034366">
    <property type="component" value="Unassembled WGS sequence"/>
</dbReference>
<dbReference type="InterPro" id="IPR000831">
    <property type="entry name" value="Trp_repress"/>
</dbReference>
<dbReference type="PANTHER" id="PTHR40080:SF1">
    <property type="entry name" value="TRPR-LIKE PROTEIN YERC_YECD"/>
    <property type="match status" value="1"/>
</dbReference>
<name>A0A0G0I0J7_9BACT</name>
<dbReference type="NCBIfam" id="TIGR02531">
    <property type="entry name" value="yecD_yerC"/>
    <property type="match status" value="1"/>
</dbReference>
<evidence type="ECO:0000313" key="1">
    <source>
        <dbReference type="EMBL" id="KKQ48868.1"/>
    </source>
</evidence>
<dbReference type="AlphaFoldDB" id="A0A0G0I0J7"/>